<name>Q24FT2_TETTS</name>
<dbReference type="KEGG" id="tet:TTHERM_01516340"/>
<keyword evidence="2" id="KW-1185">Reference proteome</keyword>
<protein>
    <submittedName>
        <fullName evidence="1">Uncharacterized protein</fullName>
    </submittedName>
</protein>
<gene>
    <name evidence="1" type="ORF">TTHERM_01516340</name>
</gene>
<proteinExistence type="predicted"/>
<reference evidence="2" key="1">
    <citation type="journal article" date="2006" name="PLoS Biol.">
        <title>Macronuclear genome sequence of the ciliate Tetrahymena thermophila, a model eukaryote.</title>
        <authorList>
            <person name="Eisen J.A."/>
            <person name="Coyne R.S."/>
            <person name="Wu M."/>
            <person name="Wu D."/>
            <person name="Thiagarajan M."/>
            <person name="Wortman J.R."/>
            <person name="Badger J.H."/>
            <person name="Ren Q."/>
            <person name="Amedeo P."/>
            <person name="Jones K.M."/>
            <person name="Tallon L.J."/>
            <person name="Delcher A.L."/>
            <person name="Salzberg S.L."/>
            <person name="Silva J.C."/>
            <person name="Haas B.J."/>
            <person name="Majoros W.H."/>
            <person name="Farzad M."/>
            <person name="Carlton J.M."/>
            <person name="Smith R.K. Jr."/>
            <person name="Garg J."/>
            <person name="Pearlman R.E."/>
            <person name="Karrer K.M."/>
            <person name="Sun L."/>
            <person name="Manning G."/>
            <person name="Elde N.C."/>
            <person name="Turkewitz A.P."/>
            <person name="Asai D.J."/>
            <person name="Wilkes D.E."/>
            <person name="Wang Y."/>
            <person name="Cai H."/>
            <person name="Collins K."/>
            <person name="Stewart B.A."/>
            <person name="Lee S.R."/>
            <person name="Wilamowska K."/>
            <person name="Weinberg Z."/>
            <person name="Ruzzo W.L."/>
            <person name="Wloga D."/>
            <person name="Gaertig J."/>
            <person name="Frankel J."/>
            <person name="Tsao C.-C."/>
            <person name="Gorovsky M.A."/>
            <person name="Keeling P.J."/>
            <person name="Waller R.F."/>
            <person name="Patron N.J."/>
            <person name="Cherry J.M."/>
            <person name="Stover N.A."/>
            <person name="Krieger C.J."/>
            <person name="del Toro C."/>
            <person name="Ryder H.F."/>
            <person name="Williamson S.C."/>
            <person name="Barbeau R.A."/>
            <person name="Hamilton E.P."/>
            <person name="Orias E."/>
        </authorList>
    </citation>
    <scope>NUCLEOTIDE SEQUENCE [LARGE SCALE GENOMIC DNA]</scope>
    <source>
        <strain evidence="2">SB210</strain>
    </source>
</reference>
<dbReference type="HOGENOM" id="CLU_1699084_0_0_1"/>
<sequence>MMEIMFNRTRIEGQRFKSKSYHKTQSLRKNSNTRLTLTCFSEGYILENVEGKLQIGVEIYESFITHLNNVDDTYQSQIWVLGLLECNSNEIILRVIAIVIKGSVITIYLQY</sequence>
<organism evidence="1 2">
    <name type="scientific">Tetrahymena thermophila (strain SB210)</name>
    <dbReference type="NCBI Taxonomy" id="312017"/>
    <lineage>
        <taxon>Eukaryota</taxon>
        <taxon>Sar</taxon>
        <taxon>Alveolata</taxon>
        <taxon>Ciliophora</taxon>
        <taxon>Intramacronucleata</taxon>
        <taxon>Oligohymenophorea</taxon>
        <taxon>Hymenostomatida</taxon>
        <taxon>Tetrahymenina</taxon>
        <taxon>Tetrahymenidae</taxon>
        <taxon>Tetrahymena</taxon>
    </lineage>
</organism>
<dbReference type="Proteomes" id="UP000009168">
    <property type="component" value="Unassembled WGS sequence"/>
</dbReference>
<dbReference type="AlphaFoldDB" id="Q24FT2"/>
<dbReference type="EMBL" id="GG662265">
    <property type="protein sequence ID" value="EAS06638.2"/>
    <property type="molecule type" value="Genomic_DNA"/>
</dbReference>
<dbReference type="RefSeq" id="XP_001026883.2">
    <property type="nucleotide sequence ID" value="XM_001026883.2"/>
</dbReference>
<dbReference type="InParanoid" id="Q24FT2"/>
<accession>Q24FT2</accession>
<evidence type="ECO:0000313" key="1">
    <source>
        <dbReference type="EMBL" id="EAS06638.2"/>
    </source>
</evidence>
<evidence type="ECO:0000313" key="2">
    <source>
        <dbReference type="Proteomes" id="UP000009168"/>
    </source>
</evidence>
<dbReference type="GeneID" id="7845914"/>